<protein>
    <submittedName>
        <fullName evidence="1">Uncharacterized protein</fullName>
    </submittedName>
</protein>
<sequence length="23" mass="2727">MGNPQLFSVQFFLVSLRFSPLIW</sequence>
<organism evidence="1">
    <name type="scientific">Anguilla anguilla</name>
    <name type="common">European freshwater eel</name>
    <name type="synonym">Muraena anguilla</name>
    <dbReference type="NCBI Taxonomy" id="7936"/>
    <lineage>
        <taxon>Eukaryota</taxon>
        <taxon>Metazoa</taxon>
        <taxon>Chordata</taxon>
        <taxon>Craniata</taxon>
        <taxon>Vertebrata</taxon>
        <taxon>Euteleostomi</taxon>
        <taxon>Actinopterygii</taxon>
        <taxon>Neopterygii</taxon>
        <taxon>Teleostei</taxon>
        <taxon>Anguilliformes</taxon>
        <taxon>Anguillidae</taxon>
        <taxon>Anguilla</taxon>
    </lineage>
</organism>
<evidence type="ECO:0000313" key="1">
    <source>
        <dbReference type="EMBL" id="JAH31830.1"/>
    </source>
</evidence>
<reference evidence="1" key="1">
    <citation type="submission" date="2014-11" db="EMBL/GenBank/DDBJ databases">
        <authorList>
            <person name="Amaro Gonzalez C."/>
        </authorList>
    </citation>
    <scope>NUCLEOTIDE SEQUENCE</scope>
</reference>
<dbReference type="AlphaFoldDB" id="A0A0E9RTR0"/>
<accession>A0A0E9RTR0</accession>
<dbReference type="EMBL" id="GBXM01076747">
    <property type="protein sequence ID" value="JAH31830.1"/>
    <property type="molecule type" value="Transcribed_RNA"/>
</dbReference>
<name>A0A0E9RTR0_ANGAN</name>
<proteinExistence type="predicted"/>
<reference evidence="1" key="2">
    <citation type="journal article" date="2015" name="Fish Shellfish Immunol.">
        <title>Early steps in the European eel (Anguilla anguilla)-Vibrio vulnificus interaction in the gills: Role of the RtxA13 toxin.</title>
        <authorList>
            <person name="Callol A."/>
            <person name="Pajuelo D."/>
            <person name="Ebbesson L."/>
            <person name="Teles M."/>
            <person name="MacKenzie S."/>
            <person name="Amaro C."/>
        </authorList>
    </citation>
    <scope>NUCLEOTIDE SEQUENCE</scope>
</reference>